<feature type="region of interest" description="Disordered" evidence="1">
    <location>
        <begin position="92"/>
        <end position="133"/>
    </location>
</feature>
<name>A0A482VE26_ASBVE</name>
<evidence type="ECO:0000313" key="3">
    <source>
        <dbReference type="Proteomes" id="UP000292052"/>
    </source>
</evidence>
<dbReference type="PANTHER" id="PTHR14735:SF1">
    <property type="entry name" value="COILED-COIL DOMAIN-CONTAINING PROTEIN 134"/>
    <property type="match status" value="1"/>
</dbReference>
<evidence type="ECO:0000313" key="2">
    <source>
        <dbReference type="EMBL" id="RZB73447.1"/>
    </source>
</evidence>
<gene>
    <name evidence="2" type="ORF">BDFB_003866</name>
</gene>
<protein>
    <submittedName>
        <fullName evidence="2">ERK-JNK inhib domain containing protein</fullName>
    </submittedName>
</protein>
<evidence type="ECO:0000256" key="1">
    <source>
        <dbReference type="SAM" id="MobiDB-lite"/>
    </source>
</evidence>
<reference evidence="2 3" key="1">
    <citation type="submission" date="2017-03" db="EMBL/GenBank/DDBJ databases">
        <title>Genome of the blue death feigning beetle - Asbolus verrucosus.</title>
        <authorList>
            <person name="Rider S.D."/>
        </authorList>
    </citation>
    <scope>NUCLEOTIDE SEQUENCE [LARGE SCALE GENOMIC DNA]</scope>
    <source>
        <strain evidence="2">Butters</strain>
        <tissue evidence="2">Head and leg muscle</tissue>
    </source>
</reference>
<dbReference type="InterPro" id="IPR026321">
    <property type="entry name" value="CC134"/>
</dbReference>
<feature type="compositionally biased region" description="Basic residues" evidence="1">
    <location>
        <begin position="113"/>
        <end position="125"/>
    </location>
</feature>
<dbReference type="PANTHER" id="PTHR14735">
    <property type="entry name" value="COILED-COIL DOMAIN-CONTAINING PROTEIN 134"/>
    <property type="match status" value="1"/>
</dbReference>
<dbReference type="Pfam" id="PF15002">
    <property type="entry name" value="ERK-JNK_inhib"/>
    <property type="match status" value="1"/>
</dbReference>
<organism evidence="2 3">
    <name type="scientific">Asbolus verrucosus</name>
    <name type="common">Desert ironclad beetle</name>
    <dbReference type="NCBI Taxonomy" id="1661398"/>
    <lineage>
        <taxon>Eukaryota</taxon>
        <taxon>Metazoa</taxon>
        <taxon>Ecdysozoa</taxon>
        <taxon>Arthropoda</taxon>
        <taxon>Hexapoda</taxon>
        <taxon>Insecta</taxon>
        <taxon>Pterygota</taxon>
        <taxon>Neoptera</taxon>
        <taxon>Endopterygota</taxon>
        <taxon>Coleoptera</taxon>
        <taxon>Polyphaga</taxon>
        <taxon>Cucujiformia</taxon>
        <taxon>Tenebrionidae</taxon>
        <taxon>Pimeliinae</taxon>
        <taxon>Asbolus</taxon>
    </lineage>
</organism>
<dbReference type="Proteomes" id="UP000292052">
    <property type="component" value="Unassembled WGS sequence"/>
</dbReference>
<keyword evidence="3" id="KW-1185">Reference proteome</keyword>
<dbReference type="EMBL" id="QDEB01108981">
    <property type="protein sequence ID" value="RZB73447.1"/>
    <property type="molecule type" value="Genomic_DNA"/>
</dbReference>
<dbReference type="AlphaFoldDB" id="A0A482VE26"/>
<proteinExistence type="predicted"/>
<accession>A0A482VE26</accession>
<comment type="caution">
    <text evidence="2">The sequence shown here is derived from an EMBL/GenBank/DDBJ whole genome shotgun (WGS) entry which is preliminary data.</text>
</comment>
<dbReference type="STRING" id="1661398.A0A482VE26"/>
<sequence>MAEKVFTVIQDSRATIEASPYIPGVSDFPLDDRIKDALSNISVSVLKTNNNWDVLLQWSIAFCNQVRYLLDNSTIKALSLVSQELRHIERSPNYVNPYRKQNSQASLDVAPSKTKKKRKEIKKGPRLSSHSEL</sequence>
<dbReference type="OrthoDB" id="5854099at2759"/>